<name>A0AA45C961_9BACT</name>
<comment type="caution">
    <text evidence="2">The sequence shown here is derived from an EMBL/GenBank/DDBJ whole genome shotgun (WGS) entry which is preliminary data.</text>
</comment>
<evidence type="ECO:0000313" key="3">
    <source>
        <dbReference type="Proteomes" id="UP000245921"/>
    </source>
</evidence>
<keyword evidence="1" id="KW-0472">Membrane</keyword>
<evidence type="ECO:0000256" key="1">
    <source>
        <dbReference type="SAM" id="Phobius"/>
    </source>
</evidence>
<protein>
    <submittedName>
        <fullName evidence="2">Uncharacterized protein</fullName>
    </submittedName>
</protein>
<organism evidence="2 3">
    <name type="scientific">Oceanotoga teriensis</name>
    <dbReference type="NCBI Taxonomy" id="515440"/>
    <lineage>
        <taxon>Bacteria</taxon>
        <taxon>Thermotogati</taxon>
        <taxon>Thermotogota</taxon>
        <taxon>Thermotogae</taxon>
        <taxon>Petrotogales</taxon>
        <taxon>Petrotogaceae</taxon>
        <taxon>Oceanotoga</taxon>
    </lineage>
</organism>
<dbReference type="AlphaFoldDB" id="A0AA45C961"/>
<keyword evidence="3" id="KW-1185">Reference proteome</keyword>
<keyword evidence="1" id="KW-0812">Transmembrane</keyword>
<keyword evidence="1" id="KW-1133">Transmembrane helix</keyword>
<dbReference type="RefSeq" id="WP_109603585.1">
    <property type="nucleotide sequence ID" value="NZ_JAMHJO010000010.1"/>
</dbReference>
<reference evidence="2 3" key="1">
    <citation type="submission" date="2018-05" db="EMBL/GenBank/DDBJ databases">
        <title>Genomic Encyclopedia of Type Strains, Phase IV (KMG-IV): sequencing the most valuable type-strain genomes for metagenomic binning, comparative biology and taxonomic classification.</title>
        <authorList>
            <person name="Goeker M."/>
        </authorList>
    </citation>
    <scope>NUCLEOTIDE SEQUENCE [LARGE SCALE GENOMIC DNA]</scope>
    <source>
        <strain evidence="2 3">DSM 24906</strain>
    </source>
</reference>
<dbReference type="Proteomes" id="UP000245921">
    <property type="component" value="Unassembled WGS sequence"/>
</dbReference>
<sequence length="272" mass="32980">MKKNKILKLIIVFLIVYLLLIPVTITIQKNDTIKIYSTGFTKIFTFDYETENFKEKNFIFYTQEKIKPINIINIKNSFLRLQYGEKIIQKQKNINSALFIYNSKYDMKSNKNFYTNKKWIYDEIPLIENFYSYLPKFKDNIYILYQPFKRSFNIMPNIYIVNSKKDIYHELTHYYFPGIVKKSSLNDEWPEIIAESVSLLKLKQFDEMAYNNEINLKTLNFYVEPYGKKTLNFLELMNYSKNKTFNFLNYILNNYNKLNDEEFYQIIIRGDF</sequence>
<feature type="transmembrane region" description="Helical" evidence="1">
    <location>
        <begin position="7"/>
        <end position="27"/>
    </location>
</feature>
<proteinExistence type="predicted"/>
<evidence type="ECO:0000313" key="2">
    <source>
        <dbReference type="EMBL" id="PWJ96596.1"/>
    </source>
</evidence>
<dbReference type="EMBL" id="QGGI01000001">
    <property type="protein sequence ID" value="PWJ96596.1"/>
    <property type="molecule type" value="Genomic_DNA"/>
</dbReference>
<accession>A0AA45C961</accession>
<gene>
    <name evidence="2" type="ORF">C7380_101170</name>
</gene>